<feature type="compositionally biased region" description="Basic and acidic residues" evidence="7">
    <location>
        <begin position="145"/>
        <end position="155"/>
    </location>
</feature>
<evidence type="ECO:0000256" key="7">
    <source>
        <dbReference type="SAM" id="MobiDB-lite"/>
    </source>
</evidence>
<evidence type="ECO:0008006" key="9">
    <source>
        <dbReference type="Google" id="ProtNLM"/>
    </source>
</evidence>
<organism evidence="8">
    <name type="scientific">Dendroctonus ponderosae</name>
    <name type="common">Mountain pine beetle</name>
    <dbReference type="NCBI Taxonomy" id="77166"/>
    <lineage>
        <taxon>Eukaryota</taxon>
        <taxon>Metazoa</taxon>
        <taxon>Ecdysozoa</taxon>
        <taxon>Arthropoda</taxon>
        <taxon>Hexapoda</taxon>
        <taxon>Insecta</taxon>
        <taxon>Pterygota</taxon>
        <taxon>Neoptera</taxon>
        <taxon>Endopterygota</taxon>
        <taxon>Coleoptera</taxon>
        <taxon>Polyphaga</taxon>
        <taxon>Cucujiformia</taxon>
        <taxon>Curculionidae</taxon>
        <taxon>Scolytinae</taxon>
        <taxon>Dendroctonus</taxon>
    </lineage>
</organism>
<keyword evidence="5" id="KW-0496">Mitochondrion</keyword>
<keyword evidence="4" id="KW-0689">Ribosomal protein</keyword>
<dbReference type="PANTHER" id="PTHR21338:SF0">
    <property type="entry name" value="LARGE RIBOSOMAL SUBUNIT PROTEIN ML41"/>
    <property type="match status" value="1"/>
</dbReference>
<dbReference type="AlphaFoldDB" id="J3JWP3"/>
<dbReference type="InterPro" id="IPR019189">
    <property type="entry name" value="Ribosomal_mL41"/>
</dbReference>
<dbReference type="GO" id="GO:0003735">
    <property type="term" value="F:structural constituent of ribosome"/>
    <property type="evidence" value="ECO:0007669"/>
    <property type="project" value="InterPro"/>
</dbReference>
<name>J3JWP3_DENPD</name>
<evidence type="ECO:0000256" key="2">
    <source>
        <dbReference type="ARBA" id="ARBA00010152"/>
    </source>
</evidence>
<dbReference type="GO" id="GO:0005762">
    <property type="term" value="C:mitochondrial large ribosomal subunit"/>
    <property type="evidence" value="ECO:0007669"/>
    <property type="project" value="InterPro"/>
</dbReference>
<protein>
    <recommendedName>
        <fullName evidence="9">39S ribosomal protein L41, mitochondrial</fullName>
    </recommendedName>
</protein>
<keyword evidence="6" id="KW-0687">Ribonucleoprotein</keyword>
<dbReference type="GO" id="GO:0006412">
    <property type="term" value="P:translation"/>
    <property type="evidence" value="ECO:0007669"/>
    <property type="project" value="TreeGrafter"/>
</dbReference>
<dbReference type="EMBL" id="BT127661">
    <property type="protein sequence ID" value="AEE62623.1"/>
    <property type="molecule type" value="mRNA"/>
</dbReference>
<sequence>MSYFGLLIKRGISTTCVRHGKRNFRKFPVYNKRGTKIFKQQRMDPNYDLPHDKRGLRDVGYYDQNSKLVLVPEMVPELVVPDLTDFPLKPYVSYRTADVVQTEFTAEDLFNVVYAPKIMKDFKEGNLTEDGSPVNPSPEENLTPEEAKNNADKTGTDLFTANR</sequence>
<accession>J3JWP3</accession>
<evidence type="ECO:0000256" key="1">
    <source>
        <dbReference type="ARBA" id="ARBA00004173"/>
    </source>
</evidence>
<reference evidence="8" key="1">
    <citation type="journal article" date="2012" name="Insect Biochem. Mol. Biol.">
        <title>Transcriptome and full-length cDNA resources for the mountain pine beetle, Dendroctonus ponderosae Hopkins, a major insect pest of pine forests.</title>
        <authorList>
            <person name="Keeling C.I."/>
            <person name="Henderson H."/>
            <person name="Li M."/>
            <person name="Yuen M."/>
            <person name="Clark E.L."/>
            <person name="Fraser J.D."/>
            <person name="Huber D.P."/>
            <person name="Liao N.Y."/>
            <person name="Roderick Docking T."/>
            <person name="Birol I."/>
            <person name="Chan S.K."/>
            <person name="Taylor G.A."/>
            <person name="Palmquist D."/>
            <person name="Jones S.J."/>
            <person name="Bohlmann J."/>
        </authorList>
    </citation>
    <scope>NUCLEOTIDE SEQUENCE</scope>
    <source>
        <tissue evidence="8">Whole larvae</tissue>
    </source>
</reference>
<keyword evidence="3" id="KW-0809">Transit peptide</keyword>
<evidence type="ECO:0000256" key="3">
    <source>
        <dbReference type="ARBA" id="ARBA00022946"/>
    </source>
</evidence>
<evidence type="ECO:0000256" key="6">
    <source>
        <dbReference type="ARBA" id="ARBA00023274"/>
    </source>
</evidence>
<evidence type="ECO:0000256" key="4">
    <source>
        <dbReference type="ARBA" id="ARBA00022980"/>
    </source>
</evidence>
<feature type="region of interest" description="Disordered" evidence="7">
    <location>
        <begin position="125"/>
        <end position="163"/>
    </location>
</feature>
<proteinExistence type="evidence at transcript level"/>
<comment type="similarity">
    <text evidence="2">Belongs to the mitochondrion-specific ribosomal protein mL41 family.</text>
</comment>
<evidence type="ECO:0000256" key="5">
    <source>
        <dbReference type="ARBA" id="ARBA00023128"/>
    </source>
</evidence>
<dbReference type="Pfam" id="PF09809">
    <property type="entry name" value="MRP-L27"/>
    <property type="match status" value="1"/>
</dbReference>
<comment type="subcellular location">
    <subcellularLocation>
        <location evidence="1">Mitochondrion</location>
    </subcellularLocation>
</comment>
<dbReference type="PANTHER" id="PTHR21338">
    <property type="entry name" value="MITOCHONDRIAL RIBOSOMAL PROTEIN L41"/>
    <property type="match status" value="1"/>
</dbReference>
<evidence type="ECO:0000313" key="8">
    <source>
        <dbReference type="EMBL" id="AEE62623.1"/>
    </source>
</evidence>
<dbReference type="OrthoDB" id="408933at2759"/>